<keyword evidence="1" id="KW-0812">Transmembrane</keyword>
<dbReference type="EMBL" id="CP058649">
    <property type="protein sequence ID" value="QUI21765.1"/>
    <property type="molecule type" value="Genomic_DNA"/>
</dbReference>
<feature type="transmembrane region" description="Helical" evidence="1">
    <location>
        <begin position="31"/>
        <end position="51"/>
    </location>
</feature>
<dbReference type="AlphaFoldDB" id="A0A8J8MHJ7"/>
<name>A0A8J8MHJ7_9FIRM</name>
<gene>
    <name evidence="2" type="ORF">HZI73_05415</name>
</gene>
<keyword evidence="1" id="KW-0472">Membrane</keyword>
<sequence>MDKKSIRAYIDETHIALLESNSTPFRFKKRLIGVLACFLCVLLIVNARPLYGMTKAFFYNVFYGIVINEDEMDAYGILENPIIKDNYTIQAFYRYKDTVYYRIKHKSSIELNQVNLICCGDIQIENGISTTSKRIEGEHAIQQTADNKTDTYTTLEGYYRNVKNSKDFTLSINDEKITIDLVKPKPISNIITYKEDHYNLHMIPLSKDYKNFALIMDGFKKYDHVDYEIRDIYLVDSKNQEHLAIPKGSLLNEYELLEPTQEEIVGIRGGILSKSFPKPFADGITIHLPNPKNKGTLSLDKVVEIEGLPTINILEISNDLRGIPDDYMEMTNASKGRKGYKITYFIENNGHFSLSAPWSNDSGGYPVGDNRVTIIYTKDDLLMPNDDTLIFNMYSMHTNEYLAFNFDLP</sequence>
<accession>A0A8J8MHJ7</accession>
<evidence type="ECO:0000256" key="1">
    <source>
        <dbReference type="SAM" id="Phobius"/>
    </source>
</evidence>
<protein>
    <submittedName>
        <fullName evidence="2">Uncharacterized protein</fullName>
    </submittedName>
</protein>
<keyword evidence="1" id="KW-1133">Transmembrane helix</keyword>
<organism evidence="2 3">
    <name type="scientific">Vallitalea pronyensis</name>
    <dbReference type="NCBI Taxonomy" id="1348613"/>
    <lineage>
        <taxon>Bacteria</taxon>
        <taxon>Bacillati</taxon>
        <taxon>Bacillota</taxon>
        <taxon>Clostridia</taxon>
        <taxon>Lachnospirales</taxon>
        <taxon>Vallitaleaceae</taxon>
        <taxon>Vallitalea</taxon>
    </lineage>
</organism>
<dbReference type="RefSeq" id="WP_212697236.1">
    <property type="nucleotide sequence ID" value="NZ_CP058649.1"/>
</dbReference>
<dbReference type="Proteomes" id="UP000683246">
    <property type="component" value="Chromosome"/>
</dbReference>
<keyword evidence="3" id="KW-1185">Reference proteome</keyword>
<dbReference type="KEGG" id="vpy:HZI73_05415"/>
<evidence type="ECO:0000313" key="2">
    <source>
        <dbReference type="EMBL" id="QUI21765.1"/>
    </source>
</evidence>
<reference evidence="2" key="1">
    <citation type="submission" date="2020-07" db="EMBL/GenBank/DDBJ databases">
        <title>Vallitalea pronyensis genome.</title>
        <authorList>
            <person name="Postec A."/>
        </authorList>
    </citation>
    <scope>NUCLEOTIDE SEQUENCE</scope>
    <source>
        <strain evidence="2">FatNI3</strain>
    </source>
</reference>
<proteinExistence type="predicted"/>
<evidence type="ECO:0000313" key="3">
    <source>
        <dbReference type="Proteomes" id="UP000683246"/>
    </source>
</evidence>